<protein>
    <submittedName>
        <fullName evidence="3">Internalin</fullName>
    </submittedName>
</protein>
<proteinExistence type="predicted"/>
<sequence>MKPKTNHGVVDYQHVELFLNVNECKVCNVEPLSKLNELQHVYLRSNRILDVTPINSLENLRYLDIADNCVQNIKDLIIRKQVRYVTSNQSHAKKHELRYFKRTCSIRTCTQMVAKCSSKKYQFIERINLGKRQVSEQQSILLQIKQQQILAWQLLNSMIQSSIYEAQ</sequence>
<organism evidence="3">
    <name type="scientific">Hexamita inflata</name>
    <dbReference type="NCBI Taxonomy" id="28002"/>
    <lineage>
        <taxon>Eukaryota</taxon>
        <taxon>Metamonada</taxon>
        <taxon>Diplomonadida</taxon>
        <taxon>Hexamitidae</taxon>
        <taxon>Hexamitinae</taxon>
        <taxon>Hexamita</taxon>
    </lineage>
</organism>
<dbReference type="InterPro" id="IPR032675">
    <property type="entry name" value="LRR_dom_sf"/>
</dbReference>
<dbReference type="Gene3D" id="3.80.10.10">
    <property type="entry name" value="Ribonuclease Inhibitor"/>
    <property type="match status" value="1"/>
</dbReference>
<evidence type="ECO:0000313" key="4">
    <source>
        <dbReference type="EMBL" id="CAL6039433.1"/>
    </source>
</evidence>
<keyword evidence="5" id="KW-1185">Reference proteome</keyword>
<keyword evidence="1" id="KW-0433">Leucine-rich repeat</keyword>
<dbReference type="AlphaFoldDB" id="A0AA86TYB5"/>
<dbReference type="EMBL" id="CATOUU010000495">
    <property type="protein sequence ID" value="CAI9931662.1"/>
    <property type="molecule type" value="Genomic_DNA"/>
</dbReference>
<dbReference type="Pfam" id="PF12799">
    <property type="entry name" value="LRR_4"/>
    <property type="match status" value="1"/>
</dbReference>
<evidence type="ECO:0000313" key="5">
    <source>
        <dbReference type="Proteomes" id="UP001642409"/>
    </source>
</evidence>
<dbReference type="EMBL" id="CAXDID020000142">
    <property type="protein sequence ID" value="CAL6039433.1"/>
    <property type="molecule type" value="Genomic_DNA"/>
</dbReference>
<evidence type="ECO:0000256" key="1">
    <source>
        <dbReference type="ARBA" id="ARBA00022614"/>
    </source>
</evidence>
<dbReference type="PROSITE" id="PS51450">
    <property type="entry name" value="LRR"/>
    <property type="match status" value="1"/>
</dbReference>
<accession>A0AA86TYB5</accession>
<comment type="caution">
    <text evidence="3">The sequence shown here is derived from an EMBL/GenBank/DDBJ whole genome shotgun (WGS) entry which is preliminary data.</text>
</comment>
<reference evidence="4 5" key="2">
    <citation type="submission" date="2024-07" db="EMBL/GenBank/DDBJ databases">
        <authorList>
            <person name="Akdeniz Z."/>
        </authorList>
    </citation>
    <scope>NUCLEOTIDE SEQUENCE [LARGE SCALE GENOMIC DNA]</scope>
</reference>
<keyword evidence="2" id="KW-0677">Repeat</keyword>
<dbReference type="SUPFAM" id="SSF52058">
    <property type="entry name" value="L domain-like"/>
    <property type="match status" value="1"/>
</dbReference>
<evidence type="ECO:0000313" key="3">
    <source>
        <dbReference type="EMBL" id="CAI9931662.1"/>
    </source>
</evidence>
<name>A0AA86TYB5_9EUKA</name>
<reference evidence="3" key="1">
    <citation type="submission" date="2023-06" db="EMBL/GenBank/DDBJ databases">
        <authorList>
            <person name="Kurt Z."/>
        </authorList>
    </citation>
    <scope>NUCLEOTIDE SEQUENCE</scope>
</reference>
<dbReference type="InterPro" id="IPR001611">
    <property type="entry name" value="Leu-rich_rpt"/>
</dbReference>
<dbReference type="InterPro" id="IPR025875">
    <property type="entry name" value="Leu-rich_rpt_4"/>
</dbReference>
<evidence type="ECO:0000256" key="2">
    <source>
        <dbReference type="ARBA" id="ARBA00022737"/>
    </source>
</evidence>
<gene>
    <name evidence="3" type="ORF">HINF_LOCUS19307</name>
    <name evidence="4" type="ORF">HINF_LOCUS37854</name>
</gene>
<dbReference type="Proteomes" id="UP001642409">
    <property type="component" value="Unassembled WGS sequence"/>
</dbReference>